<accession>A0A172UU79</accession>
<dbReference type="Pfam" id="PF00561">
    <property type="entry name" value="Abhydrolase_1"/>
    <property type="match status" value="1"/>
</dbReference>
<sequence>MPAPQDAEYFALGDFTLQSGFTLRDARLAYQTYGTLNADKSNVIVYPTWYSGWHTDNEWLIGPGRVLDPASMFIIVPNMLGNGLSSSPSNTPAPYDGPRFPAVTFYDQVEAQYRLVTEKFGITSIALVTGWSMGAGQTYQWAVSHPEMVARAAPFCGSSITAPHNKVFLESLVAALTADAAFAGGDYDPDRPPVKGLRAFARVYSGWGYSQAFYWEETWRTLGYTSLDDFLYGFWEAFFRDGRDPNNLIAMIGTWHSGNVGNTPGFDGGVQKALASIKCPLLAMPAEKDLYFPPEDEQWASQFIPDGEVRVIPGIWGHFAGGGANDVDTDFIDAGLRELMSKPGYAPPE</sequence>
<name>A0A172UU79_9MYCO</name>
<evidence type="ECO:0000256" key="1">
    <source>
        <dbReference type="PIRSR" id="PIRSR000443-1"/>
    </source>
</evidence>
<gene>
    <name evidence="3" type="ORF">A7U43_06960</name>
</gene>
<dbReference type="GO" id="GO:0016747">
    <property type="term" value="F:acyltransferase activity, transferring groups other than amino-acyl groups"/>
    <property type="evidence" value="ECO:0007669"/>
    <property type="project" value="InterPro"/>
</dbReference>
<feature type="domain" description="AB hydrolase-1" evidence="2">
    <location>
        <begin position="68"/>
        <end position="319"/>
    </location>
</feature>
<dbReference type="SUPFAM" id="SSF53474">
    <property type="entry name" value="alpha/beta-Hydrolases"/>
    <property type="match status" value="1"/>
</dbReference>
<dbReference type="EMBL" id="CP015596">
    <property type="protein sequence ID" value="ANE82709.1"/>
    <property type="molecule type" value="Genomic_DNA"/>
</dbReference>
<dbReference type="InterPro" id="IPR008220">
    <property type="entry name" value="HAT_MetX-like"/>
</dbReference>
<feature type="active site" evidence="1">
    <location>
        <position position="289"/>
    </location>
</feature>
<evidence type="ECO:0000313" key="4">
    <source>
        <dbReference type="Proteomes" id="UP000077143"/>
    </source>
</evidence>
<keyword evidence="4" id="KW-1185">Reference proteome</keyword>
<dbReference type="OrthoDB" id="9800754at2"/>
<reference evidence="3 4" key="1">
    <citation type="submission" date="2016-05" db="EMBL/GenBank/DDBJ databases">
        <title>Complete genome sequence of a phthalic acid esters degrading Mycobacterium sp. YC-RL4.</title>
        <authorList>
            <person name="Ren L."/>
            <person name="Fan S."/>
            <person name="Ruth N."/>
            <person name="Jia Y."/>
            <person name="Wang J."/>
            <person name="Qiao C."/>
        </authorList>
    </citation>
    <scope>NUCLEOTIDE SEQUENCE [LARGE SCALE GENOMIC DNA]</scope>
    <source>
        <strain evidence="3 4">YC-RL4</strain>
    </source>
</reference>
<dbReference type="InterPro" id="IPR000073">
    <property type="entry name" value="AB_hydrolase_1"/>
</dbReference>
<organism evidence="3 4">
    <name type="scientific">Mycobacterium adipatum</name>
    <dbReference type="NCBI Taxonomy" id="1682113"/>
    <lineage>
        <taxon>Bacteria</taxon>
        <taxon>Bacillati</taxon>
        <taxon>Actinomycetota</taxon>
        <taxon>Actinomycetes</taxon>
        <taxon>Mycobacteriales</taxon>
        <taxon>Mycobacteriaceae</taxon>
        <taxon>Mycobacterium</taxon>
    </lineage>
</organism>
<dbReference type="KEGG" id="madi:A7U43_06960"/>
<dbReference type="NCBIfam" id="NF005757">
    <property type="entry name" value="PRK07581.1"/>
    <property type="match status" value="1"/>
</dbReference>
<dbReference type="RefSeq" id="WP_068002080.1">
    <property type="nucleotide sequence ID" value="NZ_CP015596.1"/>
</dbReference>
<evidence type="ECO:0000313" key="3">
    <source>
        <dbReference type="EMBL" id="ANE82709.1"/>
    </source>
</evidence>
<dbReference type="PANTHER" id="PTHR32268">
    <property type="entry name" value="HOMOSERINE O-ACETYLTRANSFERASE"/>
    <property type="match status" value="1"/>
</dbReference>
<dbReference type="Gene3D" id="3.40.50.1820">
    <property type="entry name" value="alpha/beta hydrolase"/>
    <property type="match status" value="1"/>
</dbReference>
<dbReference type="PIRSF" id="PIRSF000443">
    <property type="entry name" value="Homoser_Ac_trans"/>
    <property type="match status" value="1"/>
</dbReference>
<evidence type="ECO:0000259" key="2">
    <source>
        <dbReference type="Pfam" id="PF00561"/>
    </source>
</evidence>
<dbReference type="AlphaFoldDB" id="A0A172UU79"/>
<protein>
    <recommendedName>
        <fullName evidence="2">AB hydrolase-1 domain-containing protein</fullName>
    </recommendedName>
</protein>
<feature type="active site" evidence="1">
    <location>
        <position position="318"/>
    </location>
</feature>
<dbReference type="PANTHER" id="PTHR32268:SF15">
    <property type="entry name" value="HOMOSERINE ACETYLTRANSFERASE FAMILY PROTEIN (AFU_ORTHOLOGUE AFUA_1G15350)"/>
    <property type="match status" value="1"/>
</dbReference>
<dbReference type="STRING" id="1682113.A7U43_06960"/>
<feature type="active site" description="Nucleophile" evidence="1">
    <location>
        <position position="132"/>
    </location>
</feature>
<dbReference type="InterPro" id="IPR029058">
    <property type="entry name" value="AB_hydrolase_fold"/>
</dbReference>
<proteinExistence type="predicted"/>
<dbReference type="Proteomes" id="UP000077143">
    <property type="component" value="Chromosome"/>
</dbReference>